<feature type="domain" description="SSD" evidence="9">
    <location>
        <begin position="202"/>
        <end position="333"/>
    </location>
</feature>
<accession>A0ABX8R252</accession>
<keyword evidence="5 8" id="KW-1133">Transmembrane helix</keyword>
<organism evidence="10 11">
    <name type="scientific">Actinomadura graeca</name>
    <dbReference type="NCBI Taxonomy" id="2750812"/>
    <lineage>
        <taxon>Bacteria</taxon>
        <taxon>Bacillati</taxon>
        <taxon>Actinomycetota</taxon>
        <taxon>Actinomycetes</taxon>
        <taxon>Streptosporangiales</taxon>
        <taxon>Thermomonosporaceae</taxon>
        <taxon>Actinomadura</taxon>
    </lineage>
</organism>
<evidence type="ECO:0000256" key="3">
    <source>
        <dbReference type="ARBA" id="ARBA00022475"/>
    </source>
</evidence>
<dbReference type="EMBL" id="CP059572">
    <property type="protein sequence ID" value="QXJ25139.1"/>
    <property type="molecule type" value="Genomic_DNA"/>
</dbReference>
<dbReference type="Gene3D" id="1.20.1640.10">
    <property type="entry name" value="Multidrug efflux transporter AcrB transmembrane domain"/>
    <property type="match status" value="2"/>
</dbReference>
<keyword evidence="6 8" id="KW-0472">Membrane</keyword>
<dbReference type="PANTHER" id="PTHR33406:SF6">
    <property type="entry name" value="MEMBRANE PROTEIN YDGH-RELATED"/>
    <property type="match status" value="1"/>
</dbReference>
<comment type="similarity">
    <text evidence="2">Belongs to the resistance-nodulation-cell division (RND) (TC 2.A.6) family. MmpL subfamily.</text>
</comment>
<reference evidence="10" key="1">
    <citation type="submission" date="2020-07" db="EMBL/GenBank/DDBJ databases">
        <authorList>
            <person name="Tarantini F.S."/>
            <person name="Hong K.W."/>
            <person name="Chan K.G."/>
        </authorList>
    </citation>
    <scope>NUCLEOTIDE SEQUENCE</scope>
    <source>
        <strain evidence="10">32-07</strain>
    </source>
</reference>
<dbReference type="InterPro" id="IPR000731">
    <property type="entry name" value="SSD"/>
</dbReference>
<evidence type="ECO:0000256" key="1">
    <source>
        <dbReference type="ARBA" id="ARBA00004651"/>
    </source>
</evidence>
<dbReference type="PROSITE" id="PS50156">
    <property type="entry name" value="SSD"/>
    <property type="match status" value="1"/>
</dbReference>
<feature type="transmembrane region" description="Helical" evidence="8">
    <location>
        <begin position="311"/>
        <end position="334"/>
    </location>
</feature>
<dbReference type="Pfam" id="PF03176">
    <property type="entry name" value="MMPL"/>
    <property type="match status" value="2"/>
</dbReference>
<evidence type="ECO:0000256" key="7">
    <source>
        <dbReference type="SAM" id="MobiDB-lite"/>
    </source>
</evidence>
<dbReference type="SUPFAM" id="SSF82866">
    <property type="entry name" value="Multidrug efflux transporter AcrB transmembrane domain"/>
    <property type="match status" value="2"/>
</dbReference>
<dbReference type="InterPro" id="IPR050545">
    <property type="entry name" value="Mycobact_MmpL"/>
</dbReference>
<proteinExistence type="inferred from homology"/>
<dbReference type="Proteomes" id="UP001049518">
    <property type="component" value="Chromosome"/>
</dbReference>
<evidence type="ECO:0000256" key="4">
    <source>
        <dbReference type="ARBA" id="ARBA00022692"/>
    </source>
</evidence>
<feature type="transmembrane region" description="Helical" evidence="8">
    <location>
        <begin position="524"/>
        <end position="541"/>
    </location>
</feature>
<gene>
    <name evidence="10" type="ORF">AGRA3207_006589</name>
</gene>
<keyword evidence="3" id="KW-1003">Cell membrane</keyword>
<evidence type="ECO:0000256" key="5">
    <source>
        <dbReference type="ARBA" id="ARBA00022989"/>
    </source>
</evidence>
<evidence type="ECO:0000313" key="10">
    <source>
        <dbReference type="EMBL" id="QXJ25139.1"/>
    </source>
</evidence>
<dbReference type="InterPro" id="IPR004869">
    <property type="entry name" value="MMPL_dom"/>
</dbReference>
<keyword evidence="4 8" id="KW-0812">Transmembrane</keyword>
<feature type="transmembrane region" description="Helical" evidence="8">
    <location>
        <begin position="548"/>
        <end position="572"/>
    </location>
</feature>
<feature type="transmembrane region" description="Helical" evidence="8">
    <location>
        <begin position="659"/>
        <end position="682"/>
    </location>
</feature>
<feature type="transmembrane region" description="Helical" evidence="8">
    <location>
        <begin position="626"/>
        <end position="647"/>
    </location>
</feature>
<feature type="transmembrane region" description="Helical" evidence="8">
    <location>
        <begin position="179"/>
        <end position="196"/>
    </location>
</feature>
<keyword evidence="11" id="KW-1185">Reference proteome</keyword>
<feature type="transmembrane region" description="Helical" evidence="8">
    <location>
        <begin position="578"/>
        <end position="605"/>
    </location>
</feature>
<dbReference type="RefSeq" id="WP_231331046.1">
    <property type="nucleotide sequence ID" value="NZ_CP059572.1"/>
</dbReference>
<feature type="transmembrane region" description="Helical" evidence="8">
    <location>
        <begin position="203"/>
        <end position="226"/>
    </location>
</feature>
<feature type="transmembrane region" description="Helical" evidence="8">
    <location>
        <begin position="279"/>
        <end position="305"/>
    </location>
</feature>
<sequence>MFGGLARFVVRRRWWVIAAWVVAAVLLTGFAPRFKASSEQTDFLPGSYESVRAFDLTREAFPQTRGQNAIVAVTRSDGGALTPADQAVTARLARTLEDERPRGVQQVLPGPVSPNREVEMINARFTSESFDDPDVAKGIDEMRDTLAEGTRGTGLTARVTGNAAINADAQESYERSDSITLGATVVVIFVLLIFTFRSVVAAFLPLLTVGLVMMVALALIGSVNAAFDLKGDSLTQSLMPIVLFGVGTDYILFLLFRYRERLRAGEDGKTAMVSAVERVGEVIASAACAVIVAFSALILASLGMLKSMGPAMGIAVATTLVAALTLIPAVVSLLGSKVFWPSKSWRAEPPHRKAARLGGFIGRSPWQVALVSGAVLVALSVCALGFSANFNMASAPAGTEAAKGLDDLEKGFPAGVQEATQVFVTGTGGGPLPPGAAETVAARLRTTKGVAVVEPPERGAGGRTALVNVQLADDPLSKAAMKTVSGPVRDTAHASGPPGTEVIVGGQTAVMVDLQKAMNRDYRVVFPIAGLLIAIILGVLLRSVVAPVYLMIAVVLSFLGTIGASVALFQWGEGHTGVIFFLPLIVYLFVTALGTDYNILVIARLREEARAGHPPRRGVGHAFEQAAPTVASAGLILAGSFATFLLAEADAMQEMGTTVALGVILAAFVMSMFLVPAVTVLLGHAAWWPGHQDTVRASAAGPAPGAGDPATARGGPGADDPR</sequence>
<evidence type="ECO:0000256" key="6">
    <source>
        <dbReference type="ARBA" id="ARBA00023136"/>
    </source>
</evidence>
<dbReference type="PANTHER" id="PTHR33406">
    <property type="entry name" value="MEMBRANE PROTEIN MJ1562-RELATED"/>
    <property type="match status" value="1"/>
</dbReference>
<protein>
    <submittedName>
        <fullName evidence="10">MMPL family transporter</fullName>
    </submittedName>
</protein>
<comment type="subcellular location">
    <subcellularLocation>
        <location evidence="1">Cell membrane</location>
        <topology evidence="1">Multi-pass membrane protein</topology>
    </subcellularLocation>
</comment>
<evidence type="ECO:0000256" key="2">
    <source>
        <dbReference type="ARBA" id="ARBA00010157"/>
    </source>
</evidence>
<evidence type="ECO:0000256" key="8">
    <source>
        <dbReference type="SAM" id="Phobius"/>
    </source>
</evidence>
<evidence type="ECO:0000259" key="9">
    <source>
        <dbReference type="PROSITE" id="PS50156"/>
    </source>
</evidence>
<name>A0ABX8R252_9ACTN</name>
<evidence type="ECO:0000313" key="11">
    <source>
        <dbReference type="Proteomes" id="UP001049518"/>
    </source>
</evidence>
<feature type="region of interest" description="Disordered" evidence="7">
    <location>
        <begin position="696"/>
        <end position="722"/>
    </location>
</feature>
<feature type="transmembrane region" description="Helical" evidence="8">
    <location>
        <begin position="238"/>
        <end position="258"/>
    </location>
</feature>
<feature type="compositionally biased region" description="Low complexity" evidence="7">
    <location>
        <begin position="697"/>
        <end position="713"/>
    </location>
</feature>